<evidence type="ECO:0000256" key="6">
    <source>
        <dbReference type="ARBA" id="ARBA00023136"/>
    </source>
</evidence>
<feature type="non-terminal residue" evidence="10">
    <location>
        <position position="113"/>
    </location>
</feature>
<gene>
    <name evidence="10" type="ORF">Agub_g438</name>
</gene>
<name>A0AAD3HH09_9CHLO</name>
<reference evidence="10 11" key="1">
    <citation type="journal article" date="2021" name="Sci. Rep.">
        <title>Genome sequencing of the multicellular alga Astrephomene provides insights into convergent evolution of germ-soma differentiation.</title>
        <authorList>
            <person name="Yamashita S."/>
            <person name="Yamamoto K."/>
            <person name="Matsuzaki R."/>
            <person name="Suzuki S."/>
            <person name="Yamaguchi H."/>
            <person name="Hirooka S."/>
            <person name="Minakuchi Y."/>
            <person name="Miyagishima S."/>
            <person name="Kawachi M."/>
            <person name="Toyoda A."/>
            <person name="Nozaki H."/>
        </authorList>
    </citation>
    <scope>NUCLEOTIDE SEQUENCE [LARGE SCALE GENOMIC DNA]</scope>
    <source>
        <strain evidence="10 11">NIES-4017</strain>
    </source>
</reference>
<accession>A0AAD3HH09</accession>
<evidence type="ECO:0000256" key="7">
    <source>
        <dbReference type="ARBA" id="ARBA00023177"/>
    </source>
</evidence>
<evidence type="ECO:0000256" key="1">
    <source>
        <dbReference type="ARBA" id="ARBA00004141"/>
    </source>
</evidence>
<keyword evidence="6 8" id="KW-0472">Membrane</keyword>
<keyword evidence="11" id="KW-1185">Reference proteome</keyword>
<keyword evidence="5 8" id="KW-1133">Transmembrane helix</keyword>
<keyword evidence="3" id="KW-0813">Transport</keyword>
<dbReference type="AlphaFoldDB" id="A0AAD3HH09"/>
<evidence type="ECO:0000313" key="10">
    <source>
        <dbReference type="EMBL" id="GFR40281.1"/>
    </source>
</evidence>
<dbReference type="PANTHER" id="PTHR11730">
    <property type="entry name" value="AMMONIUM TRANSPORTER"/>
    <property type="match status" value="1"/>
</dbReference>
<dbReference type="GO" id="GO:0008519">
    <property type="term" value="F:ammonium channel activity"/>
    <property type="evidence" value="ECO:0007669"/>
    <property type="project" value="InterPro"/>
</dbReference>
<evidence type="ECO:0000256" key="8">
    <source>
        <dbReference type="SAM" id="Phobius"/>
    </source>
</evidence>
<evidence type="ECO:0000259" key="9">
    <source>
        <dbReference type="Pfam" id="PF00909"/>
    </source>
</evidence>
<sequence>ARAICESLGQSRASIEDKLDGLGYGLNQAYLLFGGALVFVMHGGFAMLAAGAIRSKNAVNILLQTLMDACASAIMWYLIGFGFAYGIGDKPNRFIGDALFGLARAKTHNTGSG</sequence>
<evidence type="ECO:0000313" key="11">
    <source>
        <dbReference type="Proteomes" id="UP001054857"/>
    </source>
</evidence>
<keyword evidence="7" id="KW-0924">Ammonia transport</keyword>
<feature type="domain" description="Ammonium transporter AmtB-like" evidence="9">
    <location>
        <begin position="30"/>
        <end position="106"/>
    </location>
</feature>
<evidence type="ECO:0000256" key="2">
    <source>
        <dbReference type="ARBA" id="ARBA00005887"/>
    </source>
</evidence>
<evidence type="ECO:0000256" key="5">
    <source>
        <dbReference type="ARBA" id="ARBA00022989"/>
    </source>
</evidence>
<organism evidence="10 11">
    <name type="scientific">Astrephomene gubernaculifera</name>
    <dbReference type="NCBI Taxonomy" id="47775"/>
    <lineage>
        <taxon>Eukaryota</taxon>
        <taxon>Viridiplantae</taxon>
        <taxon>Chlorophyta</taxon>
        <taxon>core chlorophytes</taxon>
        <taxon>Chlorophyceae</taxon>
        <taxon>CS clade</taxon>
        <taxon>Chlamydomonadales</taxon>
        <taxon>Astrephomenaceae</taxon>
        <taxon>Astrephomene</taxon>
    </lineage>
</organism>
<feature type="transmembrane region" description="Helical" evidence="8">
    <location>
        <begin position="29"/>
        <end position="53"/>
    </location>
</feature>
<proteinExistence type="inferred from homology"/>
<comment type="similarity">
    <text evidence="2">Belongs to the ammonia transporter channel (TC 1.A.11.2) family.</text>
</comment>
<comment type="caution">
    <text evidence="10">The sequence shown here is derived from an EMBL/GenBank/DDBJ whole genome shotgun (WGS) entry which is preliminary data.</text>
</comment>
<dbReference type="Proteomes" id="UP001054857">
    <property type="component" value="Unassembled WGS sequence"/>
</dbReference>
<dbReference type="GO" id="GO:0005886">
    <property type="term" value="C:plasma membrane"/>
    <property type="evidence" value="ECO:0007669"/>
    <property type="project" value="TreeGrafter"/>
</dbReference>
<dbReference type="Gene3D" id="1.10.3430.10">
    <property type="entry name" value="Ammonium transporter AmtB like domains"/>
    <property type="match status" value="1"/>
</dbReference>
<dbReference type="SUPFAM" id="SSF111352">
    <property type="entry name" value="Ammonium transporter"/>
    <property type="match status" value="1"/>
</dbReference>
<feature type="non-terminal residue" evidence="10">
    <location>
        <position position="1"/>
    </location>
</feature>
<evidence type="ECO:0000256" key="4">
    <source>
        <dbReference type="ARBA" id="ARBA00022692"/>
    </source>
</evidence>
<comment type="subcellular location">
    <subcellularLocation>
        <location evidence="1">Membrane</location>
        <topology evidence="1">Multi-pass membrane protein</topology>
    </subcellularLocation>
</comment>
<dbReference type="GO" id="GO:0097272">
    <property type="term" value="P:ammonium homeostasis"/>
    <property type="evidence" value="ECO:0007669"/>
    <property type="project" value="TreeGrafter"/>
</dbReference>
<evidence type="ECO:0000256" key="3">
    <source>
        <dbReference type="ARBA" id="ARBA00022448"/>
    </source>
</evidence>
<dbReference type="Pfam" id="PF00909">
    <property type="entry name" value="Ammonium_transp"/>
    <property type="match status" value="1"/>
</dbReference>
<dbReference type="InterPro" id="IPR024041">
    <property type="entry name" value="NH4_transpt_AmtB-like_dom"/>
</dbReference>
<feature type="transmembrane region" description="Helical" evidence="8">
    <location>
        <begin position="65"/>
        <end position="87"/>
    </location>
</feature>
<dbReference type="PANTHER" id="PTHR11730:SF6">
    <property type="entry name" value="AMMONIUM TRANSPORTER"/>
    <property type="match status" value="1"/>
</dbReference>
<protein>
    <recommendedName>
        <fullName evidence="9">Ammonium transporter AmtB-like domain-containing protein</fullName>
    </recommendedName>
</protein>
<dbReference type="InterPro" id="IPR029020">
    <property type="entry name" value="Ammonium/urea_transptr"/>
</dbReference>
<keyword evidence="4 8" id="KW-0812">Transmembrane</keyword>
<dbReference type="EMBL" id="BMAR01000001">
    <property type="protein sequence ID" value="GFR40281.1"/>
    <property type="molecule type" value="Genomic_DNA"/>
</dbReference>